<proteinExistence type="predicted"/>
<dbReference type="EMBL" id="PRDS01000005">
    <property type="protein sequence ID" value="PPB80454.1"/>
    <property type="molecule type" value="Genomic_DNA"/>
</dbReference>
<sequence>MVPPLRRLRRWLGTHPGTVAVLLALAALGLWIFGEVLDEVIEGETAMLDRRLLMALRNPGDPTDPLGPAWVEEMARDVTALGGVAVLAFVTLASAGLTWLQGRRATAGFILLSVGSGLALSSLAKALIDRPRPDLVPHGSHVYTASFPSGHSMMAAVTWLTLALILARGFPRKSLKLYVVSLAVVVTLAVGISRVYLGVHWPTDVLAGWAAGASWALACAALARALTQRGAIEPPANGASG</sequence>
<evidence type="ECO:0000313" key="3">
    <source>
        <dbReference type="EMBL" id="PPB80454.1"/>
    </source>
</evidence>
<feature type="transmembrane region" description="Helical" evidence="1">
    <location>
        <begin position="205"/>
        <end position="223"/>
    </location>
</feature>
<keyword evidence="1" id="KW-0472">Membrane</keyword>
<feature type="transmembrane region" description="Helical" evidence="1">
    <location>
        <begin position="148"/>
        <end position="170"/>
    </location>
</feature>
<dbReference type="CDD" id="cd03392">
    <property type="entry name" value="PAP2_like_2"/>
    <property type="match status" value="1"/>
</dbReference>
<dbReference type="SMART" id="SM00014">
    <property type="entry name" value="acidPPc"/>
    <property type="match status" value="1"/>
</dbReference>
<gene>
    <name evidence="3" type="ORF">LV82_01803</name>
</gene>
<protein>
    <submittedName>
        <fullName evidence="3">Undecaprenyl-diphosphatase</fullName>
    </submittedName>
</protein>
<comment type="caution">
    <text evidence="3">The sequence shown here is derived from an EMBL/GenBank/DDBJ whole genome shotgun (WGS) entry which is preliminary data.</text>
</comment>
<evidence type="ECO:0000256" key="1">
    <source>
        <dbReference type="SAM" id="Phobius"/>
    </source>
</evidence>
<dbReference type="Proteomes" id="UP000239736">
    <property type="component" value="Unassembled WGS sequence"/>
</dbReference>
<evidence type="ECO:0000313" key="4">
    <source>
        <dbReference type="Proteomes" id="UP000239736"/>
    </source>
</evidence>
<feature type="transmembrane region" description="Helical" evidence="1">
    <location>
        <begin position="177"/>
        <end position="199"/>
    </location>
</feature>
<organism evidence="3 4">
    <name type="scientific">Albidovulum inexpectatum</name>
    <dbReference type="NCBI Taxonomy" id="196587"/>
    <lineage>
        <taxon>Bacteria</taxon>
        <taxon>Pseudomonadati</taxon>
        <taxon>Pseudomonadota</taxon>
        <taxon>Alphaproteobacteria</taxon>
        <taxon>Rhodobacterales</taxon>
        <taxon>Paracoccaceae</taxon>
        <taxon>Albidovulum</taxon>
    </lineage>
</organism>
<dbReference type="Gene3D" id="1.20.144.10">
    <property type="entry name" value="Phosphatidic acid phosphatase type 2/haloperoxidase"/>
    <property type="match status" value="1"/>
</dbReference>
<feature type="transmembrane region" description="Helical" evidence="1">
    <location>
        <begin position="78"/>
        <end position="100"/>
    </location>
</feature>
<feature type="transmembrane region" description="Helical" evidence="1">
    <location>
        <begin position="107"/>
        <end position="128"/>
    </location>
</feature>
<keyword evidence="1" id="KW-1133">Transmembrane helix</keyword>
<dbReference type="Pfam" id="PF01569">
    <property type="entry name" value="PAP2"/>
    <property type="match status" value="1"/>
</dbReference>
<dbReference type="AlphaFoldDB" id="A0A2S5JG37"/>
<dbReference type="PANTHER" id="PTHR14969:SF13">
    <property type="entry name" value="AT30094P"/>
    <property type="match status" value="1"/>
</dbReference>
<dbReference type="OrthoDB" id="9801622at2"/>
<dbReference type="InterPro" id="IPR036938">
    <property type="entry name" value="PAP2/HPO_sf"/>
</dbReference>
<reference evidence="3 4" key="1">
    <citation type="submission" date="2018-01" db="EMBL/GenBank/DDBJ databases">
        <title>Genomic Encyclopedia of Archaeal and Bacterial Type Strains, Phase II (KMG-II): from individual species to whole genera.</title>
        <authorList>
            <person name="Goeker M."/>
        </authorList>
    </citation>
    <scope>NUCLEOTIDE SEQUENCE [LARGE SCALE GENOMIC DNA]</scope>
    <source>
        <strain evidence="3 4">DSM 12048</strain>
    </source>
</reference>
<evidence type="ECO:0000259" key="2">
    <source>
        <dbReference type="SMART" id="SM00014"/>
    </source>
</evidence>
<dbReference type="InterPro" id="IPR000326">
    <property type="entry name" value="PAP2/HPO"/>
</dbReference>
<dbReference type="PANTHER" id="PTHR14969">
    <property type="entry name" value="SPHINGOSINE-1-PHOSPHATE PHOSPHOHYDROLASE"/>
    <property type="match status" value="1"/>
</dbReference>
<keyword evidence="1" id="KW-0812">Transmembrane</keyword>
<feature type="transmembrane region" description="Helical" evidence="1">
    <location>
        <begin position="12"/>
        <end position="33"/>
    </location>
</feature>
<name>A0A2S5JG37_9RHOB</name>
<keyword evidence="4" id="KW-1185">Reference proteome</keyword>
<accession>A0A2S5JG37</accession>
<dbReference type="SUPFAM" id="SSF48317">
    <property type="entry name" value="Acid phosphatase/Vanadium-dependent haloperoxidase"/>
    <property type="match status" value="1"/>
</dbReference>
<feature type="domain" description="Phosphatidic acid phosphatase type 2/haloperoxidase" evidence="2">
    <location>
        <begin position="107"/>
        <end position="220"/>
    </location>
</feature>